<accession>A0A1E8B4D2</accession>
<sequence>MKKILLFVYPTFAEFEITVATALLKKKYEIITAGLTKELIISETGMQVQPHIELGEVRVEEYEGIIIPGGDEIHMKEAELLFSVIRQFSEQEKLVAAICAGPYALARAGLLKEISYTATIDYQKLDCFSVENFVYTEVVQHSNIITAQGHAFVPFGIAIASYFGVANEHNINFYSGKGNIMMENLLPEKKLANASFFSFYIDKSLTFSDRSIYHHELLIHFLFLFSASPSFQCAGTYYQVYSKTETC</sequence>
<protein>
    <submittedName>
        <fullName evidence="2">4-methyl-5(B-hydroxyethyl)-thiazole monophosphate biosynthesis protein</fullName>
    </submittedName>
</protein>
<reference evidence="2 3" key="1">
    <citation type="submission" date="2016-05" db="EMBL/GenBank/DDBJ databases">
        <title>Bacillus thuringiensis and Bacillus weihenstephanensis as novel biocontrol agents of wilt causing Verticillium species.</title>
        <authorList>
            <person name="Hollensteiner J."/>
            <person name="Wemheuer F."/>
            <person name="Harting R."/>
            <person name="Kolarzyk A."/>
            <person name="Diaz-Valerio S."/>
            <person name="Poehlein A."/>
            <person name="Brzuszkiewicz E."/>
            <person name="Nesemann K."/>
            <person name="Braus-Stromeyer S."/>
            <person name="Braus G."/>
            <person name="Daniel R."/>
            <person name="Liesegang H."/>
        </authorList>
    </citation>
    <scope>NUCLEOTIDE SEQUENCE [LARGE SCALE GENOMIC DNA]</scope>
    <source>
        <strain evidence="2 3">GOE8</strain>
    </source>
</reference>
<dbReference type="PANTHER" id="PTHR48094">
    <property type="entry name" value="PROTEIN/NUCLEIC ACID DEGLYCASE DJ-1-RELATED"/>
    <property type="match status" value="1"/>
</dbReference>
<dbReference type="InterPro" id="IPR050325">
    <property type="entry name" value="Prot/Nucl_acid_deglycase"/>
</dbReference>
<dbReference type="Pfam" id="PF01965">
    <property type="entry name" value="DJ-1_PfpI"/>
    <property type="match status" value="1"/>
</dbReference>
<gene>
    <name evidence="2" type="ORF">BWGOE8_36650</name>
</gene>
<organism evidence="2 3">
    <name type="scientific">Bacillus mycoides</name>
    <dbReference type="NCBI Taxonomy" id="1405"/>
    <lineage>
        <taxon>Bacteria</taxon>
        <taxon>Bacillati</taxon>
        <taxon>Bacillota</taxon>
        <taxon>Bacilli</taxon>
        <taxon>Bacillales</taxon>
        <taxon>Bacillaceae</taxon>
        <taxon>Bacillus</taxon>
        <taxon>Bacillus cereus group</taxon>
    </lineage>
</organism>
<dbReference type="InterPro" id="IPR029062">
    <property type="entry name" value="Class_I_gatase-like"/>
</dbReference>
<dbReference type="PANTHER" id="PTHR48094:SF12">
    <property type="entry name" value="PARKINSON DISEASE PROTEIN 7 HOMOLOG"/>
    <property type="match status" value="1"/>
</dbReference>
<evidence type="ECO:0000313" key="3">
    <source>
        <dbReference type="Proteomes" id="UP000175706"/>
    </source>
</evidence>
<dbReference type="SUPFAM" id="SSF52317">
    <property type="entry name" value="Class I glutamine amidotransferase-like"/>
    <property type="match status" value="1"/>
</dbReference>
<dbReference type="Gene3D" id="3.40.50.880">
    <property type="match status" value="1"/>
</dbReference>
<dbReference type="AlphaFoldDB" id="A0A1E8B4D2"/>
<feature type="domain" description="DJ-1/PfpI" evidence="1">
    <location>
        <begin position="2"/>
        <end position="155"/>
    </location>
</feature>
<dbReference type="InterPro" id="IPR002818">
    <property type="entry name" value="DJ-1/PfpI"/>
</dbReference>
<evidence type="ECO:0000313" key="2">
    <source>
        <dbReference type="EMBL" id="OFD75287.1"/>
    </source>
</evidence>
<dbReference type="EMBL" id="LXLT01000055">
    <property type="protein sequence ID" value="OFD75287.1"/>
    <property type="molecule type" value="Genomic_DNA"/>
</dbReference>
<comment type="caution">
    <text evidence="2">The sequence shown here is derived from an EMBL/GenBank/DDBJ whole genome shotgun (WGS) entry which is preliminary data.</text>
</comment>
<dbReference type="Proteomes" id="UP000175706">
    <property type="component" value="Unassembled WGS sequence"/>
</dbReference>
<dbReference type="PATRIC" id="fig|86662.25.peg.3759"/>
<evidence type="ECO:0000259" key="1">
    <source>
        <dbReference type="Pfam" id="PF01965"/>
    </source>
</evidence>
<name>A0A1E8B4D2_BACMY</name>
<proteinExistence type="predicted"/>
<dbReference type="GO" id="GO:0005737">
    <property type="term" value="C:cytoplasm"/>
    <property type="evidence" value="ECO:0007669"/>
    <property type="project" value="TreeGrafter"/>
</dbReference>